<dbReference type="InterPro" id="IPR019734">
    <property type="entry name" value="TPR_rpt"/>
</dbReference>
<dbReference type="Pfam" id="PF13414">
    <property type="entry name" value="TPR_11"/>
    <property type="match status" value="1"/>
</dbReference>
<dbReference type="Proteomes" id="UP000001064">
    <property type="component" value="Unassembled WGS sequence"/>
</dbReference>
<feature type="repeat" description="TPR" evidence="2">
    <location>
        <begin position="74"/>
        <end position="107"/>
    </location>
</feature>
<dbReference type="eggNOG" id="KOG1155">
    <property type="taxonomic scope" value="Eukaryota"/>
</dbReference>
<dbReference type="EMBL" id="GL871543">
    <property type="protein sequence ID" value="EGC28791.1"/>
    <property type="molecule type" value="Genomic_DNA"/>
</dbReference>
<dbReference type="KEGG" id="dpp:DICPUDRAFT_43797"/>
<dbReference type="AlphaFoldDB" id="F1A4U0"/>
<evidence type="ECO:0000256" key="2">
    <source>
        <dbReference type="PROSITE-ProRule" id="PRU00339"/>
    </source>
</evidence>
<dbReference type="PANTHER" id="PTHR12558:SF10">
    <property type="entry name" value="CELL DIVISION CYCLE PROTEIN 23 HOMOLOG"/>
    <property type="match status" value="1"/>
</dbReference>
<organism evidence="3 4">
    <name type="scientific">Dictyostelium purpureum</name>
    <name type="common">Slime mold</name>
    <dbReference type="NCBI Taxonomy" id="5786"/>
    <lineage>
        <taxon>Eukaryota</taxon>
        <taxon>Amoebozoa</taxon>
        <taxon>Evosea</taxon>
        <taxon>Eumycetozoa</taxon>
        <taxon>Dictyostelia</taxon>
        <taxon>Dictyosteliales</taxon>
        <taxon>Dictyosteliaceae</taxon>
        <taxon>Dictyostelium</taxon>
    </lineage>
</organism>
<dbReference type="InParanoid" id="F1A4U0"/>
<keyword evidence="4" id="KW-1185">Reference proteome</keyword>
<dbReference type="SMART" id="SM00028">
    <property type="entry name" value="TPR"/>
    <property type="match status" value="2"/>
</dbReference>
<dbReference type="PROSITE" id="PS50005">
    <property type="entry name" value="TPR"/>
    <property type="match status" value="2"/>
</dbReference>
<dbReference type="VEuPathDB" id="AmoebaDB:DICPUDRAFT_43797"/>
<dbReference type="Pfam" id="PF13181">
    <property type="entry name" value="TPR_8"/>
    <property type="match status" value="1"/>
</dbReference>
<evidence type="ECO:0000313" key="3">
    <source>
        <dbReference type="EMBL" id="EGC28791.1"/>
    </source>
</evidence>
<evidence type="ECO:0000256" key="1">
    <source>
        <dbReference type="ARBA" id="ARBA00022803"/>
    </source>
</evidence>
<dbReference type="SUPFAM" id="SSF48452">
    <property type="entry name" value="TPR-like"/>
    <property type="match status" value="1"/>
</dbReference>
<protein>
    <submittedName>
        <fullName evidence="3">Uncharacterized protein</fullName>
    </submittedName>
</protein>
<evidence type="ECO:0000313" key="4">
    <source>
        <dbReference type="Proteomes" id="UP000001064"/>
    </source>
</evidence>
<dbReference type="OrthoDB" id="10262026at2759"/>
<dbReference type="STRING" id="5786.F1A4U0"/>
<dbReference type="PANTHER" id="PTHR12558">
    <property type="entry name" value="CELL DIVISION CYCLE 16,23,27"/>
    <property type="match status" value="1"/>
</dbReference>
<name>F1A4U0_DICPU</name>
<accession>F1A4U0</accession>
<reference evidence="4" key="1">
    <citation type="journal article" date="2011" name="Genome Biol.">
        <title>Comparative genomics of the social amoebae Dictyostelium discoideum and Dictyostelium purpureum.</title>
        <authorList>
            <consortium name="US DOE Joint Genome Institute (JGI-PGF)"/>
            <person name="Sucgang R."/>
            <person name="Kuo A."/>
            <person name="Tian X."/>
            <person name="Salerno W."/>
            <person name="Parikh A."/>
            <person name="Feasley C.L."/>
            <person name="Dalin E."/>
            <person name="Tu H."/>
            <person name="Huang E."/>
            <person name="Barry K."/>
            <person name="Lindquist E."/>
            <person name="Shapiro H."/>
            <person name="Bruce D."/>
            <person name="Schmutz J."/>
            <person name="Salamov A."/>
            <person name="Fey P."/>
            <person name="Gaudet P."/>
            <person name="Anjard C."/>
            <person name="Babu M.M."/>
            <person name="Basu S."/>
            <person name="Bushmanova Y."/>
            <person name="van der Wel H."/>
            <person name="Katoh-Kurasawa M."/>
            <person name="Dinh C."/>
            <person name="Coutinho P.M."/>
            <person name="Saito T."/>
            <person name="Elias M."/>
            <person name="Schaap P."/>
            <person name="Kay R.R."/>
            <person name="Henrissat B."/>
            <person name="Eichinger L."/>
            <person name="Rivero F."/>
            <person name="Putnam N.H."/>
            <person name="West C.M."/>
            <person name="Loomis W.F."/>
            <person name="Chisholm R.L."/>
            <person name="Shaulsky G."/>
            <person name="Strassmann J.E."/>
            <person name="Queller D.C."/>
            <person name="Kuspa A."/>
            <person name="Grigoriev I.V."/>
        </authorList>
    </citation>
    <scope>NUCLEOTIDE SEQUENCE [LARGE SCALE GENOMIC DNA]</scope>
    <source>
        <strain evidence="4">QSDP1</strain>
    </source>
</reference>
<gene>
    <name evidence="3" type="ORF">DICPUDRAFT_43797</name>
</gene>
<dbReference type="Gene3D" id="1.25.40.10">
    <property type="entry name" value="Tetratricopeptide repeat domain"/>
    <property type="match status" value="2"/>
</dbReference>
<dbReference type="GeneID" id="10507217"/>
<dbReference type="InterPro" id="IPR011990">
    <property type="entry name" value="TPR-like_helical_dom_sf"/>
</dbReference>
<feature type="repeat" description="TPR" evidence="2">
    <location>
        <begin position="40"/>
        <end position="73"/>
    </location>
</feature>
<keyword evidence="1 2" id="KW-0802">TPR repeat</keyword>
<proteinExistence type="predicted"/>
<dbReference type="RefSeq" id="XP_003294686.1">
    <property type="nucleotide sequence ID" value="XM_003294638.1"/>
</dbReference>
<feature type="non-terminal residue" evidence="3">
    <location>
        <position position="1"/>
    </location>
</feature>
<sequence>LEPSRLENIDIYSNILYVRDKKASLSMLAHKAMKIEKYCPETCCIIGNYYSLKLEHDKAIMYFQRALKLNDRYLSAWTLIGHEFLEIKNVSAAINAYRKAVDINPRDYRAWYGLGQTYQLLKLPLYSLLL</sequence>